<evidence type="ECO:0000313" key="3">
    <source>
        <dbReference type="EMBL" id="OBR86152.1"/>
    </source>
</evidence>
<keyword evidence="5" id="KW-1185">Reference proteome</keyword>
<dbReference type="AlphaFoldDB" id="A0A1A6A7X1"/>
<dbReference type="Proteomes" id="UP000078595">
    <property type="component" value="Chromosome 4"/>
</dbReference>
<proteinExistence type="predicted"/>
<reference evidence="4" key="3">
    <citation type="submission" date="2024-02" db="EMBL/GenBank/DDBJ databases">
        <title>Comparative genomics of Cryptococcus and Kwoniella reveals pathogenesis evolution and contrasting modes of karyotype evolution via chromosome fusion or intercentromeric recombination.</title>
        <authorList>
            <person name="Coelho M.A."/>
            <person name="David-Palma M."/>
            <person name="Shea T."/>
            <person name="Bowers K."/>
            <person name="McGinley-Smith S."/>
            <person name="Mohammad A.W."/>
            <person name="Gnirke A."/>
            <person name="Yurkov A.M."/>
            <person name="Nowrousian M."/>
            <person name="Sun S."/>
            <person name="Cuomo C.A."/>
            <person name="Heitman J."/>
        </authorList>
    </citation>
    <scope>NUCLEOTIDE SEQUENCE</scope>
    <source>
        <strain evidence="4">CBS 10117</strain>
    </source>
</reference>
<evidence type="ECO:0000256" key="2">
    <source>
        <dbReference type="SAM" id="MobiDB-lite"/>
    </source>
</evidence>
<feature type="coiled-coil region" evidence="1">
    <location>
        <begin position="137"/>
        <end position="164"/>
    </location>
</feature>
<dbReference type="KEGG" id="kdj:28967571"/>
<evidence type="ECO:0000313" key="4">
    <source>
        <dbReference type="EMBL" id="WWC61272.1"/>
    </source>
</evidence>
<keyword evidence="1" id="KW-0175">Coiled coil</keyword>
<name>A0A1A6A7X1_9TREE</name>
<reference evidence="3" key="1">
    <citation type="submission" date="2013-07" db="EMBL/GenBank/DDBJ databases">
        <title>The Genome Sequence of Cryptococcus dejecticola CBS10117.</title>
        <authorList>
            <consortium name="The Broad Institute Genome Sequencing Platform"/>
            <person name="Cuomo C."/>
            <person name="Litvintseva A."/>
            <person name="Chen Y."/>
            <person name="Heitman J."/>
            <person name="Sun S."/>
            <person name="Springer D."/>
            <person name="Dromer F."/>
            <person name="Young S.K."/>
            <person name="Zeng Q."/>
            <person name="Gargeya S."/>
            <person name="Fitzgerald M."/>
            <person name="Abouelleil A."/>
            <person name="Alvarado L."/>
            <person name="Berlin A.M."/>
            <person name="Chapman S.B."/>
            <person name="Dewar J."/>
            <person name="Goldberg J."/>
            <person name="Griggs A."/>
            <person name="Gujja S."/>
            <person name="Hansen M."/>
            <person name="Howarth C."/>
            <person name="Imamovic A."/>
            <person name="Larimer J."/>
            <person name="McCowan C."/>
            <person name="Murphy C."/>
            <person name="Pearson M."/>
            <person name="Priest M."/>
            <person name="Roberts A."/>
            <person name="Saif S."/>
            <person name="Shea T."/>
            <person name="Sykes S."/>
            <person name="Wortman J."/>
            <person name="Nusbaum C."/>
            <person name="Birren B."/>
        </authorList>
    </citation>
    <scope>NUCLEOTIDE SEQUENCE [LARGE SCALE GENOMIC DNA]</scope>
    <source>
        <strain evidence="3">CBS 10117</strain>
    </source>
</reference>
<accession>A0A1A6A7X1</accession>
<dbReference type="EMBL" id="CP144533">
    <property type="protein sequence ID" value="WWC61272.1"/>
    <property type="molecule type" value="Genomic_DNA"/>
</dbReference>
<dbReference type="VEuPathDB" id="FungiDB:I303_03872"/>
<feature type="region of interest" description="Disordered" evidence="2">
    <location>
        <begin position="1"/>
        <end position="104"/>
    </location>
</feature>
<reference evidence="4" key="2">
    <citation type="submission" date="2013-07" db="EMBL/GenBank/DDBJ databases">
        <authorList>
            <consortium name="The Broad Institute Genome Sequencing Platform"/>
            <person name="Cuomo C."/>
            <person name="Litvintseva A."/>
            <person name="Chen Y."/>
            <person name="Heitman J."/>
            <person name="Sun S."/>
            <person name="Springer D."/>
            <person name="Dromer F."/>
            <person name="Young S.K."/>
            <person name="Zeng Q."/>
            <person name="Gargeya S."/>
            <person name="Fitzgerald M."/>
            <person name="Abouelleil A."/>
            <person name="Alvarado L."/>
            <person name="Berlin A.M."/>
            <person name="Chapman S.B."/>
            <person name="Dewar J."/>
            <person name="Goldberg J."/>
            <person name="Griggs A."/>
            <person name="Gujja S."/>
            <person name="Hansen M."/>
            <person name="Howarth C."/>
            <person name="Imamovic A."/>
            <person name="Larimer J."/>
            <person name="McCowan C."/>
            <person name="Murphy C."/>
            <person name="Pearson M."/>
            <person name="Priest M."/>
            <person name="Roberts A."/>
            <person name="Saif S."/>
            <person name="Shea T."/>
            <person name="Sykes S."/>
            <person name="Wortman J."/>
            <person name="Nusbaum C."/>
            <person name="Birren B."/>
        </authorList>
    </citation>
    <scope>NUCLEOTIDE SEQUENCE</scope>
    <source>
        <strain evidence="4">CBS 10117</strain>
    </source>
</reference>
<dbReference type="OrthoDB" id="2565335at2759"/>
<feature type="compositionally biased region" description="Polar residues" evidence="2">
    <location>
        <begin position="1"/>
        <end position="22"/>
    </location>
</feature>
<dbReference type="GeneID" id="28967571"/>
<dbReference type="EMBL" id="KI894030">
    <property type="protein sequence ID" value="OBR86152.1"/>
    <property type="molecule type" value="Genomic_DNA"/>
</dbReference>
<feature type="compositionally biased region" description="Polar residues" evidence="2">
    <location>
        <begin position="72"/>
        <end position="92"/>
    </location>
</feature>
<feature type="compositionally biased region" description="Basic and acidic residues" evidence="2">
    <location>
        <begin position="23"/>
        <end position="37"/>
    </location>
</feature>
<sequence length="177" mass="18967">MNQLSDLEFLNQTIVSDNTQLKEGSDAHDRPRTDGEQLIKPNGSSKLPDRHSSLEGKSSNSTANSHSHSHPDTSTCTNTNSIGSTNSRTHNNPEIPDLDSLHLDPSTVQSLSDLLALSDSDLENLDDSQIEGIMKQLEVADEVADDLEGKLDRLLSTLGGVEEDIVASAPGPGAKKE</sequence>
<evidence type="ECO:0000313" key="5">
    <source>
        <dbReference type="Proteomes" id="UP000078595"/>
    </source>
</evidence>
<organism evidence="3">
    <name type="scientific">Kwoniella dejecticola CBS 10117</name>
    <dbReference type="NCBI Taxonomy" id="1296121"/>
    <lineage>
        <taxon>Eukaryota</taxon>
        <taxon>Fungi</taxon>
        <taxon>Dikarya</taxon>
        <taxon>Basidiomycota</taxon>
        <taxon>Agaricomycotina</taxon>
        <taxon>Tremellomycetes</taxon>
        <taxon>Tremellales</taxon>
        <taxon>Cryptococcaceae</taxon>
        <taxon>Kwoniella</taxon>
    </lineage>
</organism>
<gene>
    <name evidence="3" type="ORF">I303_03872</name>
    <name evidence="4" type="ORF">I303_103853</name>
</gene>
<dbReference type="RefSeq" id="XP_018263994.1">
    <property type="nucleotide sequence ID" value="XM_018407186.1"/>
</dbReference>
<protein>
    <submittedName>
        <fullName evidence="3">Uncharacterized protein</fullName>
    </submittedName>
</protein>
<evidence type="ECO:0000256" key="1">
    <source>
        <dbReference type="SAM" id="Coils"/>
    </source>
</evidence>